<sequence length="113" mass="12775">MRLPPKVTCRLFELIGLQLAKLVHCDGQFPNLKDNPKIDGDGFYKLLDLVISYTPQPGLSIPLDQHSLESQTYTLHLSIIEAHSSIACIQTNLQFRICSLQFELSDTLVHRGR</sequence>
<accession>A0A532V918</accession>
<comment type="caution">
    <text evidence="1">The sequence shown here is derived from an EMBL/GenBank/DDBJ whole genome shotgun (WGS) entry which is preliminary data.</text>
</comment>
<dbReference type="EMBL" id="NJBO01000003">
    <property type="protein sequence ID" value="TKJ43703.1"/>
    <property type="molecule type" value="Genomic_DNA"/>
</dbReference>
<dbReference type="Proteomes" id="UP000317778">
    <property type="component" value="Unassembled WGS sequence"/>
</dbReference>
<proteinExistence type="predicted"/>
<reference evidence="1 2" key="1">
    <citation type="submission" date="2017-06" db="EMBL/GenBank/DDBJ databases">
        <title>Novel microbial phyla capable of carbon fixation and sulfur reduction in deep-sea sediments.</title>
        <authorList>
            <person name="Huang J."/>
            <person name="Baker B."/>
            <person name="Wang Y."/>
        </authorList>
    </citation>
    <scope>NUCLEOTIDE SEQUENCE [LARGE SCALE GENOMIC DNA]</scope>
    <source>
        <strain evidence="1">B3_TA06</strain>
    </source>
</reference>
<organism evidence="1 2">
    <name type="scientific">candidate division TA06 bacterium B3_TA06</name>
    <dbReference type="NCBI Taxonomy" id="2012487"/>
    <lineage>
        <taxon>Bacteria</taxon>
        <taxon>Bacteria division TA06</taxon>
    </lineage>
</organism>
<gene>
    <name evidence="1" type="ORF">CEE36_03180</name>
</gene>
<evidence type="ECO:0000313" key="1">
    <source>
        <dbReference type="EMBL" id="TKJ43703.1"/>
    </source>
</evidence>
<evidence type="ECO:0000313" key="2">
    <source>
        <dbReference type="Proteomes" id="UP000317778"/>
    </source>
</evidence>
<protein>
    <submittedName>
        <fullName evidence="1">Uncharacterized protein</fullName>
    </submittedName>
</protein>
<dbReference type="AlphaFoldDB" id="A0A532V918"/>
<name>A0A532V918_UNCT6</name>